<feature type="transmembrane region" description="Helical" evidence="2">
    <location>
        <begin position="198"/>
        <end position="220"/>
    </location>
</feature>
<accession>A0A9W8LXD1</accession>
<evidence type="ECO:0000313" key="4">
    <source>
        <dbReference type="Proteomes" id="UP001139887"/>
    </source>
</evidence>
<dbReference type="GO" id="GO:0016020">
    <property type="term" value="C:membrane"/>
    <property type="evidence" value="ECO:0007669"/>
    <property type="project" value="InterPro"/>
</dbReference>
<dbReference type="NCBIfam" id="TIGR01494">
    <property type="entry name" value="ATPase_P-type"/>
    <property type="match status" value="1"/>
</dbReference>
<dbReference type="InterPro" id="IPR001757">
    <property type="entry name" value="P_typ_ATPase"/>
</dbReference>
<dbReference type="Proteomes" id="UP001139887">
    <property type="component" value="Unassembled WGS sequence"/>
</dbReference>
<dbReference type="PANTHER" id="PTHR43520:SF32">
    <property type="entry name" value="COPPER RESISTANCE P-TYPE ATPASE (EUROFUNG)"/>
    <property type="match status" value="1"/>
</dbReference>
<dbReference type="GO" id="GO:0005524">
    <property type="term" value="F:ATP binding"/>
    <property type="evidence" value="ECO:0007669"/>
    <property type="project" value="InterPro"/>
</dbReference>
<keyword evidence="1" id="KW-1278">Translocase</keyword>
<keyword evidence="2" id="KW-0472">Membrane</keyword>
<evidence type="ECO:0000313" key="3">
    <source>
        <dbReference type="EMBL" id="KAJ2842384.1"/>
    </source>
</evidence>
<keyword evidence="2" id="KW-1133">Transmembrane helix</keyword>
<feature type="transmembrane region" description="Helical" evidence="2">
    <location>
        <begin position="226"/>
        <end position="247"/>
    </location>
</feature>
<keyword evidence="2" id="KW-0812">Transmembrane</keyword>
<evidence type="ECO:0000256" key="2">
    <source>
        <dbReference type="SAM" id="Phobius"/>
    </source>
</evidence>
<sequence length="255" mass="27291">MSNELRSRWSDSGFTTVTVALKQAAPADTGCALMAFALADQARPEAFDVVSRLKKRGIQVWMISGDTPAAANAVARQLGIDHVMAGVLPEQKSEMVKRLQQNGHNSNSTESTISASDTITDSLQKDNKHRPFARVAMVGDGVNDAPALAQADVGISVGSGTAAAMETAPVLLMRSSLYSLMTLLDLSQVVFRRVKLNFVWASMYNFVCIPIAAGLLYPIADRGLPPVIAGLLMIASSLTVMASSLSLKLYREPKH</sequence>
<protein>
    <submittedName>
        <fullName evidence="3">Uncharacterized protein</fullName>
    </submittedName>
</protein>
<dbReference type="GO" id="GO:0055070">
    <property type="term" value="P:copper ion homeostasis"/>
    <property type="evidence" value="ECO:0007669"/>
    <property type="project" value="TreeGrafter"/>
</dbReference>
<dbReference type="PANTHER" id="PTHR43520">
    <property type="entry name" value="ATP7, ISOFORM B"/>
    <property type="match status" value="1"/>
</dbReference>
<dbReference type="GO" id="GO:0043682">
    <property type="term" value="F:P-type divalent copper transporter activity"/>
    <property type="evidence" value="ECO:0007669"/>
    <property type="project" value="TreeGrafter"/>
</dbReference>
<dbReference type="GO" id="GO:0005507">
    <property type="term" value="F:copper ion binding"/>
    <property type="evidence" value="ECO:0007669"/>
    <property type="project" value="TreeGrafter"/>
</dbReference>
<evidence type="ECO:0000256" key="1">
    <source>
        <dbReference type="ARBA" id="ARBA00022967"/>
    </source>
</evidence>
<proteinExistence type="predicted"/>
<comment type="caution">
    <text evidence="3">The sequence shown here is derived from an EMBL/GenBank/DDBJ whole genome shotgun (WGS) entry which is preliminary data.</text>
</comment>
<organism evidence="3 4">
    <name type="scientific">Coemansia brasiliensis</name>
    <dbReference type="NCBI Taxonomy" id="2650707"/>
    <lineage>
        <taxon>Eukaryota</taxon>
        <taxon>Fungi</taxon>
        <taxon>Fungi incertae sedis</taxon>
        <taxon>Zoopagomycota</taxon>
        <taxon>Kickxellomycotina</taxon>
        <taxon>Kickxellomycetes</taxon>
        <taxon>Kickxellales</taxon>
        <taxon>Kickxellaceae</taxon>
        <taxon>Coemansia</taxon>
    </lineage>
</organism>
<dbReference type="InterPro" id="IPR036412">
    <property type="entry name" value="HAD-like_sf"/>
</dbReference>
<dbReference type="Pfam" id="PF00702">
    <property type="entry name" value="Hydrolase"/>
    <property type="match status" value="1"/>
</dbReference>
<dbReference type="PRINTS" id="PR00119">
    <property type="entry name" value="CATATPASE"/>
</dbReference>
<dbReference type="Gene3D" id="3.40.50.1000">
    <property type="entry name" value="HAD superfamily/HAD-like"/>
    <property type="match status" value="1"/>
</dbReference>
<dbReference type="PRINTS" id="PR00120">
    <property type="entry name" value="HATPASE"/>
</dbReference>
<dbReference type="EMBL" id="JANBUW010001795">
    <property type="protein sequence ID" value="KAJ2842384.1"/>
    <property type="molecule type" value="Genomic_DNA"/>
</dbReference>
<dbReference type="GO" id="GO:0016887">
    <property type="term" value="F:ATP hydrolysis activity"/>
    <property type="evidence" value="ECO:0007669"/>
    <property type="project" value="InterPro"/>
</dbReference>
<name>A0A9W8LXD1_9FUNG</name>
<dbReference type="InterPro" id="IPR023214">
    <property type="entry name" value="HAD_sf"/>
</dbReference>
<reference evidence="3" key="1">
    <citation type="submission" date="2022-07" db="EMBL/GenBank/DDBJ databases">
        <title>Phylogenomic reconstructions and comparative analyses of Kickxellomycotina fungi.</title>
        <authorList>
            <person name="Reynolds N.K."/>
            <person name="Stajich J.E."/>
            <person name="Barry K."/>
            <person name="Grigoriev I.V."/>
            <person name="Crous P."/>
            <person name="Smith M.E."/>
        </authorList>
    </citation>
    <scope>NUCLEOTIDE SEQUENCE</scope>
    <source>
        <strain evidence="3">NRRL 1566</strain>
    </source>
</reference>
<gene>
    <name evidence="3" type="ORF">IWW36_005928</name>
</gene>
<dbReference type="SUPFAM" id="SSF56784">
    <property type="entry name" value="HAD-like"/>
    <property type="match status" value="1"/>
</dbReference>
<dbReference type="AlphaFoldDB" id="A0A9W8LXD1"/>
<keyword evidence="4" id="KW-1185">Reference proteome</keyword>
<dbReference type="OrthoDB" id="432719at2759"/>